<evidence type="ECO:0000256" key="2">
    <source>
        <dbReference type="ARBA" id="ARBA00022679"/>
    </source>
</evidence>
<feature type="domain" description="Protein kinase" evidence="8">
    <location>
        <begin position="41"/>
        <end position="316"/>
    </location>
</feature>
<dbReference type="PANTHER" id="PTHR48007:SF77">
    <property type="entry name" value="PROTEIN KINASE DOMAIN-CONTAINING PROTEIN"/>
    <property type="match status" value="1"/>
</dbReference>
<dbReference type="Pfam" id="PF07714">
    <property type="entry name" value="PK_Tyr_Ser-Thr"/>
    <property type="match status" value="3"/>
</dbReference>
<evidence type="ECO:0000256" key="3">
    <source>
        <dbReference type="ARBA" id="ARBA00022741"/>
    </source>
</evidence>
<proteinExistence type="predicted"/>
<dbReference type="GO" id="GO:0004674">
    <property type="term" value="F:protein serine/threonine kinase activity"/>
    <property type="evidence" value="ECO:0007669"/>
    <property type="project" value="UniProtKB-KW"/>
</dbReference>
<dbReference type="PROSITE" id="PS00107">
    <property type="entry name" value="PROTEIN_KINASE_ATP"/>
    <property type="match status" value="1"/>
</dbReference>
<keyword evidence="3 6" id="KW-0547">Nucleotide-binding</keyword>
<evidence type="ECO:0000256" key="5">
    <source>
        <dbReference type="ARBA" id="ARBA00022840"/>
    </source>
</evidence>
<keyword evidence="10" id="KW-1185">Reference proteome</keyword>
<gene>
    <name evidence="9" type="ORF">TRITD_2Bv1G237990</name>
</gene>
<feature type="region of interest" description="Disordered" evidence="7">
    <location>
        <begin position="332"/>
        <end position="366"/>
    </location>
</feature>
<keyword evidence="1" id="KW-0723">Serine/threonine-protein kinase</keyword>
<evidence type="ECO:0000256" key="6">
    <source>
        <dbReference type="PROSITE-ProRule" id="PRU10141"/>
    </source>
</evidence>
<dbReference type="FunFam" id="1.10.510.10:FF:000474">
    <property type="entry name" value="Wall-associated receptor kinase 3"/>
    <property type="match status" value="1"/>
</dbReference>
<feature type="domain" description="Protein kinase" evidence="8">
    <location>
        <begin position="765"/>
        <end position="1034"/>
    </location>
</feature>
<dbReference type="AlphaFoldDB" id="A0A9R1RTK7"/>
<protein>
    <recommendedName>
        <fullName evidence="8">Protein kinase domain-containing protein</fullName>
    </recommendedName>
</protein>
<dbReference type="Proteomes" id="UP000324705">
    <property type="component" value="Chromosome 2B"/>
</dbReference>
<feature type="region of interest" description="Disordered" evidence="7">
    <location>
        <begin position="684"/>
        <end position="733"/>
    </location>
</feature>
<dbReference type="InterPro" id="IPR046959">
    <property type="entry name" value="PRK1-6/SRF4-like"/>
</dbReference>
<dbReference type="InterPro" id="IPR017441">
    <property type="entry name" value="Protein_kinase_ATP_BS"/>
</dbReference>
<dbReference type="InterPro" id="IPR011009">
    <property type="entry name" value="Kinase-like_dom_sf"/>
</dbReference>
<dbReference type="PROSITE" id="PS50011">
    <property type="entry name" value="PROTEIN_KINASE_DOM"/>
    <property type="match status" value="3"/>
</dbReference>
<dbReference type="EMBL" id="LT934114">
    <property type="protein sequence ID" value="VAH53119.1"/>
    <property type="molecule type" value="Genomic_DNA"/>
</dbReference>
<dbReference type="Gene3D" id="1.10.510.10">
    <property type="entry name" value="Transferase(Phosphotransferase) domain 1"/>
    <property type="match status" value="3"/>
</dbReference>
<dbReference type="GO" id="GO:0005524">
    <property type="term" value="F:ATP binding"/>
    <property type="evidence" value="ECO:0007669"/>
    <property type="project" value="UniProtKB-UniRule"/>
</dbReference>
<dbReference type="InterPro" id="IPR008271">
    <property type="entry name" value="Ser/Thr_kinase_AS"/>
</dbReference>
<sequence>MDHPENTVTQLIREEHKSKWIAHSNHDVKCFTEDEIRRFTNNYKTILGRGAFGEVYEGVLEDKSMVAVKKFIYNAKVNFAKELTVHREINHKNVVRLVGYCVDENAFMVVTEYISKGDLSTILHKDSIPITLGTRLRIAIECAEALAYMHSQMYTQVIHGDIKPDNILLDDELRAKVSDFGISRLVNTENTLCTLNVIGSIGYMDPMFVQNGRLTAKSDVYSFGIVLLELITRKKARTEDGEIGLVGSFNQSLSKGVKRVREMFDPEITTSSDMKTIDEIAKLIGKCLRMELNKRPEMFEVAERLRKLRKAPHQVQERLALFPWRRKNKLARAKTPSLESSGSSQKAGDVAPAEKTPSQESSGSIPQTEIVAPVKAALSQICCDSIRNVGTSIIGPTVTGQLFDLKDLLGASTEVLGQGTVGTTYKVTLDSGYELVVKWLKYVHMPKVEFELHATSIGTIQNKHIVPLLWHYHSEPDKILAYSFIPMGSLAKVLHGDGVSDPAPLDWEQRSAISLAVARGMAAIHFAGPLSCHGNITSSNILLTGTHDALVSEHGLITLLGIYSNGSGYCAPELTGDRRVSQKADVYSFGIVLLELLTRKAPANSIRGMEGVHLPWWVRSVVCVGWTEEVFDVELRRWEQKDREEEFMVRLLWLALNCCSQYPNKRPTMSEVVQQIEEIGRERKIAPAKTPSLESRSSSQNVRTVAPAEKTPSQESSGRTPKTGIVAPVKTGLSQESSSSTRYVGTFIGRSTETDQYFDLEDLLRSSAEILGKGTVGKTIKATLDSGCVLVIKMLKDVDMPKADFEQQVRLIGAIQNKHIAPLRWYYYSEDQKVLVYNSIRMGSLAKVLHGGEASGPGLLDWEQRSAISLAVARGVEAIHLAGPSSCHGNIKSSNILLTGTHDACVSEHGLITLGVYPNASSYCAPELTDNKRFSQEADVYSFGILLLELLTRKAPANSIHDEQGVDLSWWVHSAMREDRTAEVFDVELRQREQKDGEKECMVQILHVAINCCSKHVDSRPAMSYVVQQIEKILQA</sequence>
<feature type="domain" description="Protein kinase" evidence="8">
    <location>
        <begin position="410"/>
        <end position="679"/>
    </location>
</feature>
<accession>A0A9R1RTK7</accession>
<dbReference type="InterPro" id="IPR000719">
    <property type="entry name" value="Prot_kinase_dom"/>
</dbReference>
<dbReference type="SMART" id="SM00220">
    <property type="entry name" value="S_TKc"/>
    <property type="match status" value="1"/>
</dbReference>
<dbReference type="FunFam" id="3.30.200.20:FF:000337">
    <property type="entry name" value="Wall-associated receptor kinase 3"/>
    <property type="match status" value="1"/>
</dbReference>
<name>A0A9R1RTK7_TRITD</name>
<evidence type="ECO:0000313" key="10">
    <source>
        <dbReference type="Proteomes" id="UP000324705"/>
    </source>
</evidence>
<dbReference type="Gene3D" id="3.30.200.20">
    <property type="entry name" value="Phosphorylase Kinase, domain 1"/>
    <property type="match status" value="3"/>
</dbReference>
<feature type="compositionally biased region" description="Polar residues" evidence="7">
    <location>
        <begin position="337"/>
        <end position="346"/>
    </location>
</feature>
<feature type="binding site" evidence="6">
    <location>
        <position position="70"/>
    </location>
    <ligand>
        <name>ATP</name>
        <dbReference type="ChEBI" id="CHEBI:30616"/>
    </ligand>
</feature>
<evidence type="ECO:0000259" key="8">
    <source>
        <dbReference type="PROSITE" id="PS50011"/>
    </source>
</evidence>
<evidence type="ECO:0000256" key="1">
    <source>
        <dbReference type="ARBA" id="ARBA00022527"/>
    </source>
</evidence>
<keyword evidence="4" id="KW-0418">Kinase</keyword>
<keyword evidence="2" id="KW-0808">Transferase</keyword>
<evidence type="ECO:0000256" key="7">
    <source>
        <dbReference type="SAM" id="MobiDB-lite"/>
    </source>
</evidence>
<dbReference type="PROSITE" id="PS00108">
    <property type="entry name" value="PROTEIN_KINASE_ST"/>
    <property type="match status" value="1"/>
</dbReference>
<dbReference type="SUPFAM" id="SSF56112">
    <property type="entry name" value="Protein kinase-like (PK-like)"/>
    <property type="match status" value="3"/>
</dbReference>
<evidence type="ECO:0000313" key="9">
    <source>
        <dbReference type="EMBL" id="VAH53119.1"/>
    </source>
</evidence>
<feature type="compositionally biased region" description="Polar residues" evidence="7">
    <location>
        <begin position="711"/>
        <end position="720"/>
    </location>
</feature>
<dbReference type="PANTHER" id="PTHR48007">
    <property type="entry name" value="LEUCINE-RICH REPEAT RECEPTOR-LIKE PROTEIN KINASE PXC1"/>
    <property type="match status" value="1"/>
</dbReference>
<reference evidence="9 10" key="1">
    <citation type="submission" date="2017-09" db="EMBL/GenBank/DDBJ databases">
        <authorList>
            <consortium name="International Durum Wheat Genome Sequencing Consortium (IDWGSC)"/>
            <person name="Milanesi L."/>
        </authorList>
    </citation>
    <scope>NUCLEOTIDE SEQUENCE [LARGE SCALE GENOMIC DNA]</scope>
    <source>
        <strain evidence="10">cv. Svevo</strain>
    </source>
</reference>
<dbReference type="Gramene" id="TRITD2Bv1G237990.13">
    <property type="protein sequence ID" value="TRITD2Bv1G237990.13"/>
    <property type="gene ID" value="TRITD2Bv1G237990"/>
</dbReference>
<feature type="compositionally biased region" description="Polar residues" evidence="7">
    <location>
        <begin position="356"/>
        <end position="366"/>
    </location>
</feature>
<keyword evidence="5 6" id="KW-0067">ATP-binding</keyword>
<dbReference type="InterPro" id="IPR001245">
    <property type="entry name" value="Ser-Thr/Tyr_kinase_cat_dom"/>
</dbReference>
<evidence type="ECO:0000256" key="4">
    <source>
        <dbReference type="ARBA" id="ARBA00022777"/>
    </source>
</evidence>
<feature type="compositionally biased region" description="Polar residues" evidence="7">
    <location>
        <begin position="692"/>
        <end position="703"/>
    </location>
</feature>
<organism evidence="9 10">
    <name type="scientific">Triticum turgidum subsp. durum</name>
    <name type="common">Durum wheat</name>
    <name type="synonym">Triticum durum</name>
    <dbReference type="NCBI Taxonomy" id="4567"/>
    <lineage>
        <taxon>Eukaryota</taxon>
        <taxon>Viridiplantae</taxon>
        <taxon>Streptophyta</taxon>
        <taxon>Embryophyta</taxon>
        <taxon>Tracheophyta</taxon>
        <taxon>Spermatophyta</taxon>
        <taxon>Magnoliopsida</taxon>
        <taxon>Liliopsida</taxon>
        <taxon>Poales</taxon>
        <taxon>Poaceae</taxon>
        <taxon>BOP clade</taxon>
        <taxon>Pooideae</taxon>
        <taxon>Triticodae</taxon>
        <taxon>Triticeae</taxon>
        <taxon>Triticinae</taxon>
        <taxon>Triticum</taxon>
    </lineage>
</organism>